<protein>
    <submittedName>
        <fullName evidence="2">Uncharacterized protein</fullName>
    </submittedName>
</protein>
<feature type="transmembrane region" description="Helical" evidence="1">
    <location>
        <begin position="12"/>
        <end position="30"/>
    </location>
</feature>
<reference evidence="2 3" key="1">
    <citation type="journal article" date="2021" name="Commun. Biol.">
        <title>The genome of Shorea leprosula (Dipterocarpaceae) highlights the ecological relevance of drought in aseasonal tropical rainforests.</title>
        <authorList>
            <person name="Ng K.K.S."/>
            <person name="Kobayashi M.J."/>
            <person name="Fawcett J.A."/>
            <person name="Hatakeyama M."/>
            <person name="Paape T."/>
            <person name="Ng C.H."/>
            <person name="Ang C.C."/>
            <person name="Tnah L.H."/>
            <person name="Lee C.T."/>
            <person name="Nishiyama T."/>
            <person name="Sese J."/>
            <person name="O'Brien M.J."/>
            <person name="Copetti D."/>
            <person name="Mohd Noor M.I."/>
            <person name="Ong R.C."/>
            <person name="Putra M."/>
            <person name="Sireger I.Z."/>
            <person name="Indrioko S."/>
            <person name="Kosugi Y."/>
            <person name="Izuno A."/>
            <person name="Isagi Y."/>
            <person name="Lee S.L."/>
            <person name="Shimizu K.K."/>
        </authorList>
    </citation>
    <scope>NUCLEOTIDE SEQUENCE [LARGE SCALE GENOMIC DNA]</scope>
    <source>
        <strain evidence="2">214</strain>
    </source>
</reference>
<keyword evidence="1" id="KW-1133">Transmembrane helix</keyword>
<gene>
    <name evidence="2" type="ORF">SLEP1_g25431</name>
</gene>
<evidence type="ECO:0000256" key="1">
    <source>
        <dbReference type="SAM" id="Phobius"/>
    </source>
</evidence>
<accession>A0AAV5JQ21</accession>
<dbReference type="Proteomes" id="UP001054252">
    <property type="component" value="Unassembled WGS sequence"/>
</dbReference>
<name>A0AAV5JQ21_9ROSI</name>
<dbReference type="EMBL" id="BPVZ01000041">
    <property type="protein sequence ID" value="GKV14578.1"/>
    <property type="molecule type" value="Genomic_DNA"/>
</dbReference>
<evidence type="ECO:0000313" key="3">
    <source>
        <dbReference type="Proteomes" id="UP001054252"/>
    </source>
</evidence>
<sequence>MWRPPVGLERNRAFWFALTLWFGLVGAALLQQR</sequence>
<dbReference type="AlphaFoldDB" id="A0AAV5JQ21"/>
<organism evidence="2 3">
    <name type="scientific">Rubroshorea leprosula</name>
    <dbReference type="NCBI Taxonomy" id="152421"/>
    <lineage>
        <taxon>Eukaryota</taxon>
        <taxon>Viridiplantae</taxon>
        <taxon>Streptophyta</taxon>
        <taxon>Embryophyta</taxon>
        <taxon>Tracheophyta</taxon>
        <taxon>Spermatophyta</taxon>
        <taxon>Magnoliopsida</taxon>
        <taxon>eudicotyledons</taxon>
        <taxon>Gunneridae</taxon>
        <taxon>Pentapetalae</taxon>
        <taxon>rosids</taxon>
        <taxon>malvids</taxon>
        <taxon>Malvales</taxon>
        <taxon>Dipterocarpaceae</taxon>
        <taxon>Rubroshorea</taxon>
    </lineage>
</organism>
<evidence type="ECO:0000313" key="2">
    <source>
        <dbReference type="EMBL" id="GKV14578.1"/>
    </source>
</evidence>
<keyword evidence="1" id="KW-0472">Membrane</keyword>
<proteinExistence type="predicted"/>
<keyword evidence="1" id="KW-0812">Transmembrane</keyword>
<comment type="caution">
    <text evidence="2">The sequence shown here is derived from an EMBL/GenBank/DDBJ whole genome shotgun (WGS) entry which is preliminary data.</text>
</comment>
<keyword evidence="3" id="KW-1185">Reference proteome</keyword>